<evidence type="ECO:0000313" key="4">
    <source>
        <dbReference type="EMBL" id="HHQ80678.1"/>
    </source>
</evidence>
<dbReference type="Gene3D" id="3.30.428.10">
    <property type="entry name" value="HIT-like"/>
    <property type="match status" value="1"/>
</dbReference>
<keyword evidence="1" id="KW-0547">Nucleotide-binding</keyword>
<proteinExistence type="predicted"/>
<dbReference type="InterPro" id="IPR039383">
    <property type="entry name" value="FHIT"/>
</dbReference>
<evidence type="ECO:0000259" key="3">
    <source>
        <dbReference type="PROSITE" id="PS51084"/>
    </source>
</evidence>
<dbReference type="PANTHER" id="PTHR42997:SF1">
    <property type="entry name" value="AP-4-A PHOSPHORYLASE"/>
    <property type="match status" value="1"/>
</dbReference>
<accession>A0A7J3ZKX4</accession>
<dbReference type="Pfam" id="PF01230">
    <property type="entry name" value="HIT"/>
    <property type="match status" value="1"/>
</dbReference>
<dbReference type="InterPro" id="IPR011146">
    <property type="entry name" value="HIT-like"/>
</dbReference>
<dbReference type="AlphaFoldDB" id="A0A7J3ZKX4"/>
<gene>
    <name evidence="4" type="ORF">ENM78_04435</name>
</gene>
<reference evidence="4" key="1">
    <citation type="journal article" date="2020" name="mSystems">
        <title>Genome- and Community-Level Interaction Insights into Carbon Utilization and Element Cycling Functions of Hydrothermarchaeota in Hydrothermal Sediment.</title>
        <authorList>
            <person name="Zhou Z."/>
            <person name="Liu Y."/>
            <person name="Xu W."/>
            <person name="Pan J."/>
            <person name="Luo Z.H."/>
            <person name="Li M."/>
        </authorList>
    </citation>
    <scope>NUCLEOTIDE SEQUENCE [LARGE SCALE GENOMIC DNA]</scope>
    <source>
        <strain evidence="4">SpSt-1116</strain>
    </source>
</reference>
<sequence>MRILWAPWRMKYVRQAVKTAKEECFLCRAAKAPVSEDEKLYVLRRSKSAFIILNIYPYNTGHLMIAPYKHEQDPLELSDEEALDMIQLLKLSIKALRKVYLPDAFNIGANIGRDAGAGVEDHFHIHVVPRWRGDTNFMPVISQTKVIPQALDETYRVLRSALRELQQ</sequence>
<dbReference type="GO" id="GO:0003824">
    <property type="term" value="F:catalytic activity"/>
    <property type="evidence" value="ECO:0007669"/>
    <property type="project" value="InterPro"/>
</dbReference>
<dbReference type="SUPFAM" id="SSF54197">
    <property type="entry name" value="HIT-like"/>
    <property type="match status" value="1"/>
</dbReference>
<feature type="domain" description="HIT" evidence="3">
    <location>
        <begin position="25"/>
        <end position="137"/>
    </location>
</feature>
<dbReference type="CDD" id="cd01275">
    <property type="entry name" value="FHIT"/>
    <property type="match status" value="1"/>
</dbReference>
<dbReference type="PROSITE" id="PS51084">
    <property type="entry name" value="HIT_2"/>
    <property type="match status" value="1"/>
</dbReference>
<feature type="short sequence motif" description="Histidine triad motif" evidence="2">
    <location>
        <begin position="122"/>
        <end position="126"/>
    </location>
</feature>
<dbReference type="InterPro" id="IPR036265">
    <property type="entry name" value="HIT-like_sf"/>
</dbReference>
<name>A0A7J3ZKX4_9CREN</name>
<evidence type="ECO:0000256" key="1">
    <source>
        <dbReference type="ARBA" id="ARBA00022741"/>
    </source>
</evidence>
<organism evidence="4">
    <name type="scientific">Fervidicoccus fontis</name>
    <dbReference type="NCBI Taxonomy" id="683846"/>
    <lineage>
        <taxon>Archaea</taxon>
        <taxon>Thermoproteota</taxon>
        <taxon>Thermoprotei</taxon>
        <taxon>Fervidicoccales</taxon>
        <taxon>Fervidicoccaceae</taxon>
        <taxon>Fervidicoccus</taxon>
    </lineage>
</organism>
<protein>
    <submittedName>
        <fullName evidence="4">HIT domain-containing protein</fullName>
    </submittedName>
</protein>
<dbReference type="GO" id="GO:0000166">
    <property type="term" value="F:nucleotide binding"/>
    <property type="evidence" value="ECO:0007669"/>
    <property type="project" value="UniProtKB-KW"/>
</dbReference>
<dbReference type="EMBL" id="DRZC01000063">
    <property type="protein sequence ID" value="HHQ80678.1"/>
    <property type="molecule type" value="Genomic_DNA"/>
</dbReference>
<dbReference type="InterPro" id="IPR052908">
    <property type="entry name" value="AP-4-A_phosphorylase"/>
</dbReference>
<comment type="caution">
    <text evidence="4">The sequence shown here is derived from an EMBL/GenBank/DDBJ whole genome shotgun (WGS) entry which is preliminary data.</text>
</comment>
<evidence type="ECO:0000256" key="2">
    <source>
        <dbReference type="PROSITE-ProRule" id="PRU00464"/>
    </source>
</evidence>
<dbReference type="PANTHER" id="PTHR42997">
    <property type="entry name" value="HIT FAMILY HYDROLASE"/>
    <property type="match status" value="1"/>
</dbReference>